<feature type="domain" description="Reverse transcriptase zinc-binding" evidence="2">
    <location>
        <begin position="599"/>
        <end position="680"/>
    </location>
</feature>
<name>A0A0E0LK88_ORYPU</name>
<feature type="region of interest" description="Disordered" evidence="1">
    <location>
        <begin position="209"/>
        <end position="238"/>
    </location>
</feature>
<dbReference type="HOGENOM" id="CLU_400843_0_0_1"/>
<dbReference type="Pfam" id="PF13966">
    <property type="entry name" value="zf-RVT"/>
    <property type="match status" value="1"/>
</dbReference>
<dbReference type="Gramene" id="OPUNC07G11940.1">
    <property type="protein sequence ID" value="OPUNC07G11940.1"/>
    <property type="gene ID" value="OPUNC07G11940"/>
</dbReference>
<evidence type="ECO:0000313" key="4">
    <source>
        <dbReference type="Proteomes" id="UP000026962"/>
    </source>
</evidence>
<reference evidence="3" key="1">
    <citation type="submission" date="2015-04" db="UniProtKB">
        <authorList>
            <consortium name="EnsemblPlants"/>
        </authorList>
    </citation>
    <scope>IDENTIFICATION</scope>
</reference>
<dbReference type="AlphaFoldDB" id="A0A0E0LK88"/>
<reference evidence="3" key="2">
    <citation type="submission" date="2018-05" db="EMBL/GenBank/DDBJ databases">
        <title>OpunRS2 (Oryza punctata Reference Sequence Version 2).</title>
        <authorList>
            <person name="Zhang J."/>
            <person name="Kudrna D."/>
            <person name="Lee S."/>
            <person name="Talag J."/>
            <person name="Welchert J."/>
            <person name="Wing R.A."/>
        </authorList>
    </citation>
    <scope>NUCLEOTIDE SEQUENCE [LARGE SCALE GENOMIC DNA]</scope>
</reference>
<evidence type="ECO:0000259" key="2">
    <source>
        <dbReference type="Pfam" id="PF13966"/>
    </source>
</evidence>
<dbReference type="OMA" id="RDHIVGC"/>
<dbReference type="InterPro" id="IPR026960">
    <property type="entry name" value="RVT-Znf"/>
</dbReference>
<evidence type="ECO:0000256" key="1">
    <source>
        <dbReference type="SAM" id="MobiDB-lite"/>
    </source>
</evidence>
<proteinExistence type="predicted"/>
<dbReference type="EnsemblPlants" id="OPUNC07G11940.1">
    <property type="protein sequence ID" value="OPUNC07G11940.1"/>
    <property type="gene ID" value="OPUNC07G11940"/>
</dbReference>
<dbReference type="Proteomes" id="UP000026962">
    <property type="component" value="Chromosome 7"/>
</dbReference>
<evidence type="ECO:0000313" key="3">
    <source>
        <dbReference type="EnsemblPlants" id="OPUNC07G11940.1"/>
    </source>
</evidence>
<accession>A0A0E0LK88</accession>
<dbReference type="PANTHER" id="PTHR34303">
    <property type="entry name" value="OS01G0890400 PROTEIN-RELATED"/>
    <property type="match status" value="1"/>
</dbReference>
<dbReference type="eggNOG" id="KOG1075">
    <property type="taxonomic scope" value="Eukaryota"/>
</dbReference>
<sequence>MEYLPEPVQEALDAEDPLPPQRLDYSEAFMPHVDLELYNNLAFAYIDLPIAKPAGLIRRALQLEAHNPRVALVSSSRGAKLLIFTNGAVRDHIVGCAPFLRTEHTIHVEPHKDADNRFTFKHETMVALSIEDFPLEHWFHEHITHSVGPFANPHVIDPICLMGSDYSAVLITIKAENLVDVPLQLFIKNHDGVGSVARVTIIHAEDLRASQLDDSDSDGPQSPQPQPRQGDNGNTNLGGPFVRQHLDLLLPAAPPAATHFDGLDGGAPASWGQGELQLLPIPVAQVGPAQRLLTSARVLCGDNNLPSTHLSLCDAEALCGAPPSSPLLVEAPPLLALEALPPDDMMPGTGEPPSPPSMAPLVAIPGPRRSRRLARVEPAAFESILDRAARRKKHKMEGHAPLQADRDALPSTLIDLADEVLEPWPLDDLKNMGRACQLSEEDVANLALTRASPPLMPKLPPDVLHSPRAFPAGPVLAALCNFTSNLLLPGDIVAGLAHFSRISKSIIGDGRSTSFWFDNWIGEGALFQLFPALFSHATRPHITVVDALAAPELLLHLRPRLSAAAILELVAVQALVCHLMLDPETKDQRISATDRPLTAKTAYDLSYSELADDPFAGSIWDNHAQVKCKIFLWTTHKRRIFTNARRARRGLATSACCPFCSFDEDVEHLFLRCSGVAAIWHAFGLDG</sequence>
<dbReference type="PANTHER" id="PTHR34303:SF8">
    <property type="entry name" value="OS09G0372600 PROTEIN"/>
    <property type="match status" value="1"/>
</dbReference>
<organism evidence="3">
    <name type="scientific">Oryza punctata</name>
    <name type="common">Red rice</name>
    <dbReference type="NCBI Taxonomy" id="4537"/>
    <lineage>
        <taxon>Eukaryota</taxon>
        <taxon>Viridiplantae</taxon>
        <taxon>Streptophyta</taxon>
        <taxon>Embryophyta</taxon>
        <taxon>Tracheophyta</taxon>
        <taxon>Spermatophyta</taxon>
        <taxon>Magnoliopsida</taxon>
        <taxon>Liliopsida</taxon>
        <taxon>Poales</taxon>
        <taxon>Poaceae</taxon>
        <taxon>BOP clade</taxon>
        <taxon>Oryzoideae</taxon>
        <taxon>Oryzeae</taxon>
        <taxon>Oryzinae</taxon>
        <taxon>Oryza</taxon>
    </lineage>
</organism>
<keyword evidence="4" id="KW-1185">Reference proteome</keyword>
<protein>
    <recommendedName>
        <fullName evidence="2">Reverse transcriptase zinc-binding domain-containing protein</fullName>
    </recommendedName>
</protein>